<dbReference type="GeneID" id="93350987"/>
<reference evidence="1 2" key="1">
    <citation type="submission" date="2018-06" db="EMBL/GenBank/DDBJ databases">
        <authorList>
            <consortium name="Pathogen Informatics"/>
            <person name="Doyle S."/>
        </authorList>
    </citation>
    <scope>NUCLEOTIDE SEQUENCE [LARGE SCALE GENOMIC DNA]</scope>
    <source>
        <strain evidence="1 2">NCTC10343</strain>
    </source>
</reference>
<dbReference type="Proteomes" id="UP000254400">
    <property type="component" value="Unassembled WGS sequence"/>
</dbReference>
<evidence type="ECO:0000313" key="1">
    <source>
        <dbReference type="EMBL" id="SUA69775.1"/>
    </source>
</evidence>
<gene>
    <name evidence="1" type="ORF">NCTC10343_02641</name>
</gene>
<dbReference type="RefSeq" id="WP_019687308.1">
    <property type="nucleotide sequence ID" value="NZ_CP036496.1"/>
</dbReference>
<protein>
    <submittedName>
        <fullName evidence="1">Uncharacterized protein</fullName>
    </submittedName>
</protein>
<dbReference type="EMBL" id="UGSC01000001">
    <property type="protein sequence ID" value="SUA69775.1"/>
    <property type="molecule type" value="Genomic_DNA"/>
</dbReference>
<name>A0A378XXX5_PAEPO</name>
<sequence length="43" mass="4452">MGSGGHLSLPLHLIQTHTGLAFVSPNPQGNTMIPLTSGSIIQK</sequence>
<proteinExistence type="predicted"/>
<dbReference type="AlphaFoldDB" id="A0A378XXX5"/>
<organism evidence="1 2">
    <name type="scientific">Paenibacillus polymyxa</name>
    <name type="common">Bacillus polymyxa</name>
    <dbReference type="NCBI Taxonomy" id="1406"/>
    <lineage>
        <taxon>Bacteria</taxon>
        <taxon>Bacillati</taxon>
        <taxon>Bacillota</taxon>
        <taxon>Bacilli</taxon>
        <taxon>Bacillales</taxon>
        <taxon>Paenibacillaceae</taxon>
        <taxon>Paenibacillus</taxon>
    </lineage>
</organism>
<evidence type="ECO:0000313" key="2">
    <source>
        <dbReference type="Proteomes" id="UP000254400"/>
    </source>
</evidence>
<accession>A0A378XXX5</accession>